<dbReference type="AlphaFoldDB" id="A0A840CZG7"/>
<evidence type="ECO:0000313" key="2">
    <source>
        <dbReference type="EMBL" id="MBB4042794.1"/>
    </source>
</evidence>
<organism evidence="2 3">
    <name type="scientific">Bacteroides reticulotermitis</name>
    <dbReference type="NCBI Taxonomy" id="1133319"/>
    <lineage>
        <taxon>Bacteria</taxon>
        <taxon>Pseudomonadati</taxon>
        <taxon>Bacteroidota</taxon>
        <taxon>Bacteroidia</taxon>
        <taxon>Bacteroidales</taxon>
        <taxon>Bacteroidaceae</taxon>
        <taxon>Bacteroides</taxon>
    </lineage>
</organism>
<dbReference type="EMBL" id="JACIER010000002">
    <property type="protein sequence ID" value="MBB4042794.1"/>
    <property type="molecule type" value="Genomic_DNA"/>
</dbReference>
<evidence type="ECO:0000256" key="1">
    <source>
        <dbReference type="SAM" id="Phobius"/>
    </source>
</evidence>
<evidence type="ECO:0008006" key="4">
    <source>
        <dbReference type="Google" id="ProtNLM"/>
    </source>
</evidence>
<feature type="transmembrane region" description="Helical" evidence="1">
    <location>
        <begin position="70"/>
        <end position="97"/>
    </location>
</feature>
<keyword evidence="3" id="KW-1185">Reference proteome</keyword>
<dbReference type="RefSeq" id="WP_081741341.1">
    <property type="nucleotide sequence ID" value="NZ_JACIER010000002.1"/>
</dbReference>
<name>A0A840CZG7_9BACE</name>
<proteinExistence type="predicted"/>
<dbReference type="Pfam" id="PF13858">
    <property type="entry name" value="DUF4199"/>
    <property type="match status" value="1"/>
</dbReference>
<keyword evidence="1" id="KW-0472">Membrane</keyword>
<feature type="transmembrane region" description="Helical" evidence="1">
    <location>
        <begin position="38"/>
        <end position="58"/>
    </location>
</feature>
<sequence>MTANRSYLQKYAMHFGTYMGAYWILKFILFPLGFHIPFFSLLFVILTLAVPFIGYYYTKMYRDKICGGRIRFSHAVVFSIFMYMFASLLVAVAHYVYFQFIDHGFIINSYITLWNELMTTTPALMENKEIIKETIDTVRSLSAIDITMQILSWDVFWGSILSIPTALMVMKNTKPVSNKPSQP</sequence>
<keyword evidence="1" id="KW-0812">Transmembrane</keyword>
<protein>
    <recommendedName>
        <fullName evidence="4">DUF4199 domain-containing protein</fullName>
    </recommendedName>
</protein>
<accession>A0A840CZG7</accession>
<dbReference type="Proteomes" id="UP000560658">
    <property type="component" value="Unassembled WGS sequence"/>
</dbReference>
<gene>
    <name evidence="2" type="ORF">GGR06_000559</name>
</gene>
<evidence type="ECO:0000313" key="3">
    <source>
        <dbReference type="Proteomes" id="UP000560658"/>
    </source>
</evidence>
<comment type="caution">
    <text evidence="2">The sequence shown here is derived from an EMBL/GenBank/DDBJ whole genome shotgun (WGS) entry which is preliminary data.</text>
</comment>
<keyword evidence="1" id="KW-1133">Transmembrane helix</keyword>
<dbReference type="InterPro" id="IPR025250">
    <property type="entry name" value="DUF4199"/>
</dbReference>
<feature type="transmembrane region" description="Helical" evidence="1">
    <location>
        <begin position="12"/>
        <end position="32"/>
    </location>
</feature>
<reference evidence="2" key="1">
    <citation type="submission" date="2020-08" db="EMBL/GenBank/DDBJ databases">
        <title>Genomic Encyclopedia of Type Strains, Phase IV (KMG-IV): sequencing the most valuable type-strain genomes for metagenomic binning, comparative biology and taxonomic classification.</title>
        <authorList>
            <person name="Goeker M."/>
        </authorList>
    </citation>
    <scope>NUCLEOTIDE SEQUENCE [LARGE SCALE GENOMIC DNA]</scope>
    <source>
        <strain evidence="2">DSM 105720</strain>
    </source>
</reference>